<feature type="transmembrane region" description="Helical" evidence="8">
    <location>
        <begin position="599"/>
        <end position="621"/>
    </location>
</feature>
<dbReference type="InterPro" id="IPR004813">
    <property type="entry name" value="OPT"/>
</dbReference>
<feature type="transmembrane region" description="Helical" evidence="8">
    <location>
        <begin position="641"/>
        <end position="662"/>
    </location>
</feature>
<dbReference type="AlphaFoldDB" id="A0A6A6HSJ0"/>
<feature type="transmembrane region" description="Helical" evidence="8">
    <location>
        <begin position="66"/>
        <end position="91"/>
    </location>
</feature>
<evidence type="ECO:0000256" key="2">
    <source>
        <dbReference type="ARBA" id="ARBA00008807"/>
    </source>
</evidence>
<organism evidence="9 10">
    <name type="scientific">Trematosphaeria pertusa</name>
    <dbReference type="NCBI Taxonomy" id="390896"/>
    <lineage>
        <taxon>Eukaryota</taxon>
        <taxon>Fungi</taxon>
        <taxon>Dikarya</taxon>
        <taxon>Ascomycota</taxon>
        <taxon>Pezizomycotina</taxon>
        <taxon>Dothideomycetes</taxon>
        <taxon>Pleosporomycetidae</taxon>
        <taxon>Pleosporales</taxon>
        <taxon>Massarineae</taxon>
        <taxon>Trematosphaeriaceae</taxon>
        <taxon>Trematosphaeria</taxon>
    </lineage>
</organism>
<feature type="transmembrane region" description="Helical" evidence="8">
    <location>
        <begin position="426"/>
        <end position="444"/>
    </location>
</feature>
<dbReference type="InterPro" id="IPR045035">
    <property type="entry name" value="YSL-like"/>
</dbReference>
<gene>
    <name evidence="9" type="ORF">BU26DRAFT_441993</name>
</gene>
<evidence type="ECO:0000256" key="5">
    <source>
        <dbReference type="ARBA" id="ARBA00022989"/>
    </source>
</evidence>
<dbReference type="PANTHER" id="PTHR31645:SF0">
    <property type="entry name" value="OLIGOPEPTIDE TRANSPORTER YGL114W-RELATED"/>
    <property type="match status" value="1"/>
</dbReference>
<evidence type="ECO:0000256" key="1">
    <source>
        <dbReference type="ARBA" id="ARBA00004141"/>
    </source>
</evidence>
<sequence length="672" mass="72680">MKGRSFTLRAIMSGLLIGLLINVSNTYYGLRVGSGSGMSMVSALMGFTGFRLFSRYTTTRFGAAENVLLVSVATATGCMPFTAGLIGAIPALEFLIGPDENGPLREGFGSLLVWTVGLCFFGIVFAAMLRGHFIERERLPWPGASATAHLINTLHHSAPKSQSASRNGLSSRRESLIGEPPLACVQGDEISDEIEWKSAMNSLLRGAIVSGIISVTLDFIPILHELPLFGHQAASTWLWTVDLSPGFFGQGMIIGPYISLHMLAGAIIGWGILSPHAKRRGWAPGPVDDWTSGSRGWIIWISIASLLADASIKLAWLVVRPCWREYRANIRSASRLAAFWRNRARRRSPPPPFENQYMPIPSEPHSDSDPIPTQRMQWTTLVRKRWESIPSSGGLSALPVLSLGFLVSLLICILTVQLVFGKLTPWYYTPLAIALSLPMAAVGIRSLAKTDVNPESAIVSQFVFAALISHSDPNAVIINLISAAIAVAGAVQSGDLAYDLKVGSIVGARPEAQMHGQIIGSLFGAFVSCGVYKLYASQYPIPGRFFRVPSAYLVLSTSRLLLGQGLPEGVWPFAVAAAALSALATILKMRYESRWWQKLIPSGVSFAIGIYLLPSFSITRALGGLFYSAYTQRRKDREGNLIILASGLVLGESIASLVNLGLSALNVPKLWV</sequence>
<comment type="subcellular location">
    <subcellularLocation>
        <location evidence="1">Membrane</location>
        <topology evidence="1">Multi-pass membrane protein</topology>
    </subcellularLocation>
</comment>
<feature type="transmembrane region" description="Helical" evidence="8">
    <location>
        <begin position="569"/>
        <end position="587"/>
    </location>
</feature>
<protein>
    <submittedName>
        <fullName evidence="9">OPT superfamily oligopeptide transporter</fullName>
    </submittedName>
</protein>
<keyword evidence="6 8" id="KW-0472">Membrane</keyword>
<feature type="transmembrane region" description="Helical" evidence="8">
    <location>
        <begin position="260"/>
        <end position="277"/>
    </location>
</feature>
<evidence type="ECO:0000256" key="4">
    <source>
        <dbReference type="ARBA" id="ARBA00022692"/>
    </source>
</evidence>
<dbReference type="Pfam" id="PF03169">
    <property type="entry name" value="OPT"/>
    <property type="match status" value="1"/>
</dbReference>
<keyword evidence="4 8" id="KW-0812">Transmembrane</keyword>
<feature type="transmembrane region" description="Helical" evidence="8">
    <location>
        <begin position="393"/>
        <end position="420"/>
    </location>
</feature>
<keyword evidence="10" id="KW-1185">Reference proteome</keyword>
<feature type="region of interest" description="Disordered" evidence="7">
    <location>
        <begin position="350"/>
        <end position="370"/>
    </location>
</feature>
<evidence type="ECO:0000256" key="3">
    <source>
        <dbReference type="ARBA" id="ARBA00022448"/>
    </source>
</evidence>
<comment type="similarity">
    <text evidence="2">Belongs to the oligopeptide OPT transporter family.</text>
</comment>
<name>A0A6A6HSJ0_9PLEO</name>
<evidence type="ECO:0000256" key="6">
    <source>
        <dbReference type="ARBA" id="ARBA00023136"/>
    </source>
</evidence>
<evidence type="ECO:0000313" key="10">
    <source>
        <dbReference type="Proteomes" id="UP000800094"/>
    </source>
</evidence>
<keyword evidence="3" id="KW-0813">Transport</keyword>
<feature type="transmembrane region" description="Helical" evidence="8">
    <location>
        <begin position="297"/>
        <end position="319"/>
    </location>
</feature>
<feature type="transmembrane region" description="Helical" evidence="8">
    <location>
        <begin position="518"/>
        <end position="535"/>
    </location>
</feature>
<dbReference type="NCBIfam" id="TIGR00728">
    <property type="entry name" value="OPT_sfam"/>
    <property type="match status" value="1"/>
</dbReference>
<dbReference type="EMBL" id="ML987215">
    <property type="protein sequence ID" value="KAF2240748.1"/>
    <property type="molecule type" value="Genomic_DNA"/>
</dbReference>
<feature type="transmembrane region" description="Helical" evidence="8">
    <location>
        <begin position="36"/>
        <end position="54"/>
    </location>
</feature>
<feature type="transmembrane region" description="Helical" evidence="8">
    <location>
        <begin position="12"/>
        <end position="30"/>
    </location>
</feature>
<dbReference type="GO" id="GO:0000329">
    <property type="term" value="C:fungal-type vacuole membrane"/>
    <property type="evidence" value="ECO:0007669"/>
    <property type="project" value="TreeGrafter"/>
</dbReference>
<dbReference type="PANTHER" id="PTHR31645">
    <property type="entry name" value="OLIGOPEPTIDE TRANSPORTER YGL114W-RELATED"/>
    <property type="match status" value="1"/>
</dbReference>
<dbReference type="RefSeq" id="XP_033675752.1">
    <property type="nucleotide sequence ID" value="XM_033824486.1"/>
</dbReference>
<reference evidence="9" key="1">
    <citation type="journal article" date="2020" name="Stud. Mycol.">
        <title>101 Dothideomycetes genomes: a test case for predicting lifestyles and emergence of pathogens.</title>
        <authorList>
            <person name="Haridas S."/>
            <person name="Albert R."/>
            <person name="Binder M."/>
            <person name="Bloem J."/>
            <person name="Labutti K."/>
            <person name="Salamov A."/>
            <person name="Andreopoulos B."/>
            <person name="Baker S."/>
            <person name="Barry K."/>
            <person name="Bills G."/>
            <person name="Bluhm B."/>
            <person name="Cannon C."/>
            <person name="Castanera R."/>
            <person name="Culley D."/>
            <person name="Daum C."/>
            <person name="Ezra D."/>
            <person name="Gonzalez J."/>
            <person name="Henrissat B."/>
            <person name="Kuo A."/>
            <person name="Liang C."/>
            <person name="Lipzen A."/>
            <person name="Lutzoni F."/>
            <person name="Magnuson J."/>
            <person name="Mondo S."/>
            <person name="Nolan M."/>
            <person name="Ohm R."/>
            <person name="Pangilinan J."/>
            <person name="Park H.-J."/>
            <person name="Ramirez L."/>
            <person name="Alfaro M."/>
            <person name="Sun H."/>
            <person name="Tritt A."/>
            <person name="Yoshinaga Y."/>
            <person name="Zwiers L.-H."/>
            <person name="Turgeon B."/>
            <person name="Goodwin S."/>
            <person name="Spatafora J."/>
            <person name="Crous P."/>
            <person name="Grigoriev I."/>
        </authorList>
    </citation>
    <scope>NUCLEOTIDE SEQUENCE</scope>
    <source>
        <strain evidence="9">CBS 122368</strain>
    </source>
</reference>
<dbReference type="Proteomes" id="UP000800094">
    <property type="component" value="Unassembled WGS sequence"/>
</dbReference>
<keyword evidence="5 8" id="KW-1133">Transmembrane helix</keyword>
<dbReference type="GeneID" id="54577816"/>
<dbReference type="GO" id="GO:0035673">
    <property type="term" value="F:oligopeptide transmembrane transporter activity"/>
    <property type="evidence" value="ECO:0007669"/>
    <property type="project" value="InterPro"/>
</dbReference>
<feature type="transmembrane region" description="Helical" evidence="8">
    <location>
        <begin position="111"/>
        <end position="129"/>
    </location>
</feature>
<evidence type="ECO:0000256" key="7">
    <source>
        <dbReference type="SAM" id="MobiDB-lite"/>
    </source>
</evidence>
<dbReference type="OrthoDB" id="627262at2759"/>
<proteinExistence type="inferred from homology"/>
<evidence type="ECO:0000256" key="8">
    <source>
        <dbReference type="SAM" id="Phobius"/>
    </source>
</evidence>
<accession>A0A6A6HSJ0</accession>
<evidence type="ECO:0000313" key="9">
    <source>
        <dbReference type="EMBL" id="KAF2240748.1"/>
    </source>
</evidence>